<dbReference type="InterPro" id="IPR041700">
    <property type="entry name" value="OMP_b-brl_3"/>
</dbReference>
<reference evidence="6" key="1">
    <citation type="journal article" date="2021" name="PeerJ">
        <title>Extensive microbial diversity within the chicken gut microbiome revealed by metagenomics and culture.</title>
        <authorList>
            <person name="Gilroy R."/>
            <person name="Ravi A."/>
            <person name="Getino M."/>
            <person name="Pursley I."/>
            <person name="Horton D.L."/>
            <person name="Alikhan N.F."/>
            <person name="Baker D."/>
            <person name="Gharbi K."/>
            <person name="Hall N."/>
            <person name="Watson M."/>
            <person name="Adriaenssens E.M."/>
            <person name="Foster-Nyarko E."/>
            <person name="Jarju S."/>
            <person name="Secka A."/>
            <person name="Antonio M."/>
            <person name="Oren A."/>
            <person name="Chaudhuri R.R."/>
            <person name="La Ragione R."/>
            <person name="Hildebrand F."/>
            <person name="Pallen M.J."/>
        </authorList>
    </citation>
    <scope>NUCLEOTIDE SEQUENCE</scope>
    <source>
        <strain evidence="6">ChiGjej6B6-14162</strain>
    </source>
</reference>
<proteinExistence type="predicted"/>
<dbReference type="InterPro" id="IPR036942">
    <property type="entry name" value="Beta-barrel_TonB_sf"/>
</dbReference>
<evidence type="ECO:0000259" key="5">
    <source>
        <dbReference type="Pfam" id="PF14905"/>
    </source>
</evidence>
<keyword evidence="3" id="KW-0998">Cell outer membrane</keyword>
<name>A0A9D1XAT8_9BACT</name>
<protein>
    <submittedName>
        <fullName evidence="6">TonB-dependent receptor</fullName>
    </submittedName>
</protein>
<dbReference type="EMBL" id="DXEL01000085">
    <property type="protein sequence ID" value="HIX75859.1"/>
    <property type="molecule type" value="Genomic_DNA"/>
</dbReference>
<accession>A0A9D1XAT8</accession>
<comment type="subcellular location">
    <subcellularLocation>
        <location evidence="1">Cell outer membrane</location>
    </subcellularLocation>
</comment>
<feature type="signal peptide" evidence="4">
    <location>
        <begin position="1"/>
        <end position="20"/>
    </location>
</feature>
<dbReference type="SUPFAM" id="SSF56935">
    <property type="entry name" value="Porins"/>
    <property type="match status" value="1"/>
</dbReference>
<evidence type="ECO:0000313" key="7">
    <source>
        <dbReference type="Proteomes" id="UP000886740"/>
    </source>
</evidence>
<dbReference type="AlphaFoldDB" id="A0A9D1XAT8"/>
<organism evidence="6 7">
    <name type="scientific">Candidatus Parabacteroides intestinipullorum</name>
    <dbReference type="NCBI Taxonomy" id="2838723"/>
    <lineage>
        <taxon>Bacteria</taxon>
        <taxon>Pseudomonadati</taxon>
        <taxon>Bacteroidota</taxon>
        <taxon>Bacteroidia</taxon>
        <taxon>Bacteroidales</taxon>
        <taxon>Tannerellaceae</taxon>
        <taxon>Parabacteroides</taxon>
    </lineage>
</organism>
<evidence type="ECO:0000256" key="1">
    <source>
        <dbReference type="ARBA" id="ARBA00004442"/>
    </source>
</evidence>
<dbReference type="Gene3D" id="2.40.170.20">
    <property type="entry name" value="TonB-dependent receptor, beta-barrel domain"/>
    <property type="match status" value="1"/>
</dbReference>
<feature type="domain" description="Outer membrane protein beta-barrel" evidence="5">
    <location>
        <begin position="288"/>
        <end position="691"/>
    </location>
</feature>
<keyword evidence="2" id="KW-0472">Membrane</keyword>
<comment type="caution">
    <text evidence="6">The sequence shown here is derived from an EMBL/GenBank/DDBJ whole genome shotgun (WGS) entry which is preliminary data.</text>
</comment>
<evidence type="ECO:0000256" key="4">
    <source>
        <dbReference type="SAM" id="SignalP"/>
    </source>
</evidence>
<evidence type="ECO:0000256" key="2">
    <source>
        <dbReference type="ARBA" id="ARBA00023136"/>
    </source>
</evidence>
<gene>
    <name evidence="6" type="ORF">H9977_12630</name>
</gene>
<keyword evidence="4" id="KW-0732">Signal</keyword>
<feature type="chain" id="PRO_5039160680" evidence="4">
    <location>
        <begin position="21"/>
        <end position="693"/>
    </location>
</feature>
<sequence>MKKRITTVFVLSLFGLGAMAQTPVDTAFYLNNIEVTGSRFAGISGGEVKRLNVERNLSSVSVTAADAFRQLPSVVTDIEGGVTYRGSNRVGMLIDGIPYGLLEEYSGDVLIQLPALFFNRIALSAYPSISLVPDGDAGVMGLESSVSGDSPLTVTLGGGWHERYNAGAVLNLNPGKFHIVAKYNYRKEFRDRTYSKQTINKQTRTSMNNNASARPDVHMADLRIGYDLSDKDQISVYGLYHLMDYSRYGRIDNQVLNAQGDLMKHVIRNRYNDQRQEAFAAEARWEHRFNERAMLYATVNFNNFDYDEDNDFKNENPQNGKIVAEDNQFINQTKRQYYWTLGYRQRFDEGWRLEAGYIGRAKEESYDTDVNAKTDGVWGPTISKCYDYVYNRYLNLLFASMGKNWANGWDAEIGFQAELNRQVMDEYSPLWETRDESDNNRFHLYPRARVAYQASGKSRWTLGYQQRVNRPTGANLSSFVDQSDATHIIAGNPALKDEFVHTLELGYELALPGFRLTPSIYYRNRSNRIMEVATQVDDQTIWQKQNVGNSQSVGVDVAANWRPVKWMTVGLAGDLYRDEIDGRTVGYGEKKSMWCGDVKANLNFSITPTTELQLDGFFISDQLTAQGKINSRYTVNAGISQYFLDRKLCANLSVNNLFDSLEETTIIDTPDLQMTQHRNRDACVAWLTLTYSL</sequence>
<dbReference type="Pfam" id="PF14905">
    <property type="entry name" value="OMP_b-brl_3"/>
    <property type="match status" value="1"/>
</dbReference>
<reference evidence="6" key="2">
    <citation type="submission" date="2021-04" db="EMBL/GenBank/DDBJ databases">
        <authorList>
            <person name="Gilroy R."/>
        </authorList>
    </citation>
    <scope>NUCLEOTIDE SEQUENCE</scope>
    <source>
        <strain evidence="6">ChiGjej6B6-14162</strain>
    </source>
</reference>
<dbReference type="GO" id="GO:0009279">
    <property type="term" value="C:cell outer membrane"/>
    <property type="evidence" value="ECO:0007669"/>
    <property type="project" value="UniProtKB-SubCell"/>
</dbReference>
<keyword evidence="6" id="KW-0675">Receptor</keyword>
<evidence type="ECO:0000313" key="6">
    <source>
        <dbReference type="EMBL" id="HIX75859.1"/>
    </source>
</evidence>
<dbReference type="Proteomes" id="UP000886740">
    <property type="component" value="Unassembled WGS sequence"/>
</dbReference>
<evidence type="ECO:0000256" key="3">
    <source>
        <dbReference type="ARBA" id="ARBA00023237"/>
    </source>
</evidence>